<dbReference type="Proteomes" id="UP000594262">
    <property type="component" value="Unplaced"/>
</dbReference>
<dbReference type="OrthoDB" id="6021355at2759"/>
<dbReference type="EnsemblMetazoa" id="CLYHEMT018211.1">
    <property type="protein sequence ID" value="CLYHEMP018211.1"/>
    <property type="gene ID" value="CLYHEMG018211"/>
</dbReference>
<sequence>NGTDGSVIPSSEVTKINDRAVIAQARMDALVEKRVNNGKGTVDVKTGLRWGGWISKTPLENAVEYFRYDFESGMKPDVVDAMIYGSTDIDEIAHERIVTD</sequence>
<organism evidence="1 2">
    <name type="scientific">Clytia hemisphaerica</name>
    <dbReference type="NCBI Taxonomy" id="252671"/>
    <lineage>
        <taxon>Eukaryota</taxon>
        <taxon>Metazoa</taxon>
        <taxon>Cnidaria</taxon>
        <taxon>Hydrozoa</taxon>
        <taxon>Hydroidolina</taxon>
        <taxon>Leptothecata</taxon>
        <taxon>Obeliida</taxon>
        <taxon>Clytiidae</taxon>
        <taxon>Clytia</taxon>
    </lineage>
</organism>
<dbReference type="AlphaFoldDB" id="A0A7M5X5A8"/>
<reference evidence="1" key="1">
    <citation type="submission" date="2021-01" db="UniProtKB">
        <authorList>
            <consortium name="EnsemblMetazoa"/>
        </authorList>
    </citation>
    <scope>IDENTIFICATION</scope>
</reference>
<protein>
    <submittedName>
        <fullName evidence="1">Uncharacterized protein</fullName>
    </submittedName>
</protein>
<evidence type="ECO:0000313" key="2">
    <source>
        <dbReference type="Proteomes" id="UP000594262"/>
    </source>
</evidence>
<accession>A0A7M5X5A8</accession>
<evidence type="ECO:0000313" key="1">
    <source>
        <dbReference type="EnsemblMetazoa" id="CLYHEMP018211.1"/>
    </source>
</evidence>
<name>A0A7M5X5A8_9CNID</name>
<proteinExistence type="predicted"/>
<keyword evidence="2" id="KW-1185">Reference proteome</keyword>